<evidence type="ECO:0000313" key="1">
    <source>
        <dbReference type="EMBL" id="GIE01676.1"/>
    </source>
</evidence>
<dbReference type="SUPFAM" id="SSF88713">
    <property type="entry name" value="Glycoside hydrolase/deacetylase"/>
    <property type="match status" value="1"/>
</dbReference>
<evidence type="ECO:0000313" key="2">
    <source>
        <dbReference type="Proteomes" id="UP000637628"/>
    </source>
</evidence>
<organism evidence="1 2">
    <name type="scientific">Paractinoplanes durhamensis</name>
    <dbReference type="NCBI Taxonomy" id="113563"/>
    <lineage>
        <taxon>Bacteria</taxon>
        <taxon>Bacillati</taxon>
        <taxon>Actinomycetota</taxon>
        <taxon>Actinomycetes</taxon>
        <taxon>Micromonosporales</taxon>
        <taxon>Micromonosporaceae</taxon>
        <taxon>Paractinoplanes</taxon>
    </lineage>
</organism>
<comment type="caution">
    <text evidence="1">The sequence shown here is derived from an EMBL/GenBank/DDBJ whole genome shotgun (WGS) entry which is preliminary data.</text>
</comment>
<reference evidence="1 2" key="1">
    <citation type="submission" date="2021-01" db="EMBL/GenBank/DDBJ databases">
        <title>Whole genome shotgun sequence of Actinoplanes durhamensis NBRC 14914.</title>
        <authorList>
            <person name="Komaki H."/>
            <person name="Tamura T."/>
        </authorList>
    </citation>
    <scope>NUCLEOTIDE SEQUENCE [LARGE SCALE GENOMIC DNA]</scope>
    <source>
        <strain evidence="1 2">NBRC 14914</strain>
    </source>
</reference>
<gene>
    <name evidence="1" type="ORF">Adu01nite_30260</name>
</gene>
<dbReference type="Proteomes" id="UP000637628">
    <property type="component" value="Unassembled WGS sequence"/>
</dbReference>
<proteinExistence type="predicted"/>
<protein>
    <recommendedName>
        <fullName evidence="3">Polysaccharide deacetylase</fullName>
    </recommendedName>
</protein>
<keyword evidence="2" id="KW-1185">Reference proteome</keyword>
<name>A0ABQ3YVQ5_9ACTN</name>
<sequence>MFEATAAFAFFDYFRIPYRIVPFAAPAGRHALRVANAGGPLLTWPSGGGVLGRHLLGGGPIFAHVTTPTAAPVWTSNGGVALPFDPGEVMWRYWSEHYQDRSRARAALVHLYYLLRPGIPRAVQIRLRQAFTRVQEQVVFPAFPVETALHDFHEWMFDLVTKFAARPVPWLDLWPGGHGWALVLTHDVETAAGLAGIEHLRDIERTAGAGQPSSWNFVPLRYPTPDRVPAALRAEGCEIGVHGLRHDGRDLGSLRLLRRRLPAIRAYAEKWQAAGFRAPATQRTWEWMPELGFAYDSSYHDTAPYEPKPGGTGSYLPYFIGSPGRPGDMVELPITLPMDHTLFAILRHPDATLWLDKAAHLRDRGGMALILTHPDYAGDPRVTDGYRQLLDKFHDDPTVWRALPGEVAAWWQRRARSTAVPSLTGWSVEGPAAVDGTVRISKPGVPALTPKQA</sequence>
<dbReference type="RefSeq" id="WP_203727449.1">
    <property type="nucleotide sequence ID" value="NZ_BAAATX010000005.1"/>
</dbReference>
<dbReference type="Gene3D" id="3.20.20.370">
    <property type="entry name" value="Glycoside hydrolase/deacetylase"/>
    <property type="match status" value="1"/>
</dbReference>
<dbReference type="InterPro" id="IPR011330">
    <property type="entry name" value="Glyco_hydro/deAcase_b/a-brl"/>
</dbReference>
<dbReference type="EMBL" id="BOML01000025">
    <property type="protein sequence ID" value="GIE01676.1"/>
    <property type="molecule type" value="Genomic_DNA"/>
</dbReference>
<evidence type="ECO:0008006" key="3">
    <source>
        <dbReference type="Google" id="ProtNLM"/>
    </source>
</evidence>
<accession>A0ABQ3YVQ5</accession>